<dbReference type="GO" id="GO:0005576">
    <property type="term" value="C:extracellular region"/>
    <property type="evidence" value="ECO:0007669"/>
    <property type="project" value="TreeGrafter"/>
</dbReference>
<dbReference type="GO" id="GO:0034663">
    <property type="term" value="C:endoplasmic reticulum chaperone complex"/>
    <property type="evidence" value="ECO:0007669"/>
    <property type="project" value="TreeGrafter"/>
</dbReference>
<evidence type="ECO:0000313" key="3">
    <source>
        <dbReference type="EMBL" id="CEK56535.1"/>
    </source>
</evidence>
<dbReference type="PANTHER" id="PTHR15881:SF2">
    <property type="entry name" value="MARGINAL ZONE B- AND B1-CELL-SPECIFIC PROTEIN"/>
    <property type="match status" value="1"/>
</dbReference>
<gene>
    <name evidence="3" type="primary">ORF27880</name>
</gene>
<dbReference type="InterPro" id="IPR052682">
    <property type="entry name" value="MZB1"/>
</dbReference>
<proteinExistence type="predicted"/>
<evidence type="ECO:0000259" key="2">
    <source>
        <dbReference type="Pfam" id="PF11938"/>
    </source>
</evidence>
<dbReference type="InterPro" id="IPR021852">
    <property type="entry name" value="DUF3456"/>
</dbReference>
<sequence length="208" mass="23276">MVALLNLLLVIGLQLLLLLSCSGLGQEDKKLNEAMAKAAKDQGIDPDNLKPGEMYMVPPVLTDEEEGSRQMPRVHRCSGCKAAAFQFQKGFATAEKKLRKGLRLPYSDVLEVAETVCEKKMGGYGVKNVKGKKYLSGEGLEHDKEMGMMEAGGKWEVRLKTLCEELIELYEEEEIYEKFVKRGENDLSDTLCSNYCSLEEIKEGKDEL</sequence>
<dbReference type="EMBL" id="HACG01009670">
    <property type="protein sequence ID" value="CEK56535.1"/>
    <property type="molecule type" value="Transcribed_RNA"/>
</dbReference>
<feature type="domain" description="DUF3456" evidence="2">
    <location>
        <begin position="107"/>
        <end position="194"/>
    </location>
</feature>
<dbReference type="Pfam" id="PF11938">
    <property type="entry name" value="DUF3456"/>
    <property type="match status" value="1"/>
</dbReference>
<feature type="signal peptide" evidence="1">
    <location>
        <begin position="1"/>
        <end position="25"/>
    </location>
</feature>
<accession>A0A0B6YM38</accession>
<organism evidence="3">
    <name type="scientific">Arion vulgaris</name>
    <dbReference type="NCBI Taxonomy" id="1028688"/>
    <lineage>
        <taxon>Eukaryota</taxon>
        <taxon>Metazoa</taxon>
        <taxon>Spiralia</taxon>
        <taxon>Lophotrochozoa</taxon>
        <taxon>Mollusca</taxon>
        <taxon>Gastropoda</taxon>
        <taxon>Heterobranchia</taxon>
        <taxon>Euthyneura</taxon>
        <taxon>Panpulmonata</taxon>
        <taxon>Eupulmonata</taxon>
        <taxon>Stylommatophora</taxon>
        <taxon>Helicina</taxon>
        <taxon>Arionoidea</taxon>
        <taxon>Arionidae</taxon>
        <taxon>Arion</taxon>
    </lineage>
</organism>
<name>A0A0B6YM38_9EUPU</name>
<protein>
    <recommendedName>
        <fullName evidence="2">DUF3456 domain-containing protein</fullName>
    </recommendedName>
</protein>
<dbReference type="PANTHER" id="PTHR15881">
    <property type="entry name" value="MARGINAL ZONE B- AND B1-CELL-SPECIFIC PROTEIN"/>
    <property type="match status" value="1"/>
</dbReference>
<feature type="chain" id="PRO_5002110565" description="DUF3456 domain-containing protein" evidence="1">
    <location>
        <begin position="26"/>
        <end position="208"/>
    </location>
</feature>
<dbReference type="AlphaFoldDB" id="A0A0B6YM38"/>
<reference evidence="3" key="1">
    <citation type="submission" date="2014-12" db="EMBL/GenBank/DDBJ databases">
        <title>Insight into the proteome of Arion vulgaris.</title>
        <authorList>
            <person name="Aradska J."/>
            <person name="Bulat T."/>
            <person name="Smidak R."/>
            <person name="Sarate P."/>
            <person name="Gangsoo J."/>
            <person name="Sialana F."/>
            <person name="Bilban M."/>
            <person name="Lubec G."/>
        </authorList>
    </citation>
    <scope>NUCLEOTIDE SEQUENCE</scope>
    <source>
        <tissue evidence="3">Skin</tissue>
    </source>
</reference>
<evidence type="ECO:0000256" key="1">
    <source>
        <dbReference type="SAM" id="SignalP"/>
    </source>
</evidence>
<keyword evidence="1" id="KW-0732">Signal</keyword>